<sequence>METTADIQQHQKRFYMPPTKRCHLQGTLTDTLISEYQHTTREDLKETINEQVNIVKNSNVSEIAKNFFQYNIIRGRGVLQKLLLKHN</sequence>
<reference evidence="5" key="1">
    <citation type="submission" date="2021-02" db="EMBL/GenBank/DDBJ databases">
        <authorList>
            <person name="Nowell W R."/>
        </authorList>
    </citation>
    <scope>NUCLEOTIDE SEQUENCE</scope>
</reference>
<dbReference type="EMBL" id="CAJOBI010007580">
    <property type="protein sequence ID" value="CAF4089616.1"/>
    <property type="molecule type" value="Genomic_DNA"/>
</dbReference>
<dbReference type="EMBL" id="CAJNRF010013957">
    <property type="protein sequence ID" value="CAF2153227.1"/>
    <property type="molecule type" value="Genomic_DNA"/>
</dbReference>
<gene>
    <name evidence="9" type="ORF">BYL167_LOCUS40763</name>
    <name evidence="1" type="ORF">CJN711_LOCUS20757</name>
    <name evidence="10" type="ORF">GIL414_LOCUS66730</name>
    <name evidence="2" type="ORF">KQP761_LOCUS22544</name>
    <name evidence="5" type="ORF">MBJ925_LOCUS33772</name>
    <name evidence="7" type="ORF">OVN521_LOCUS26583</name>
    <name evidence="6" type="ORF">SMN809_LOCUS16770</name>
    <name evidence="8" type="ORF">UXM345_LOCUS28744</name>
    <name evidence="4" type="ORF">WKI299_LOCUS30740</name>
    <name evidence="3" type="ORF">XDN619_LOCUS3157</name>
</gene>
<evidence type="ECO:0000313" key="8">
    <source>
        <dbReference type="EMBL" id="CAF4214475.1"/>
    </source>
</evidence>
<dbReference type="Proteomes" id="UP000663855">
    <property type="component" value="Unassembled WGS sequence"/>
</dbReference>
<evidence type="ECO:0000313" key="5">
    <source>
        <dbReference type="EMBL" id="CAF2170167.1"/>
    </source>
</evidence>
<evidence type="ECO:0000313" key="11">
    <source>
        <dbReference type="Proteomes" id="UP000663824"/>
    </source>
</evidence>
<dbReference type="Proteomes" id="UP000663842">
    <property type="component" value="Unassembled WGS sequence"/>
</dbReference>
<dbReference type="AlphaFoldDB" id="A0A816YR49"/>
<dbReference type="EMBL" id="CAJOBJ010318154">
    <property type="protein sequence ID" value="CAF5170130.1"/>
    <property type="molecule type" value="Genomic_DNA"/>
</dbReference>
<dbReference type="Proteomes" id="UP000676336">
    <property type="component" value="Unassembled WGS sequence"/>
</dbReference>
<evidence type="ECO:0000313" key="4">
    <source>
        <dbReference type="EMBL" id="CAF2153227.1"/>
    </source>
</evidence>
<dbReference type="EMBL" id="CAJNOW010011800">
    <property type="protein sequence ID" value="CAF1603350.1"/>
    <property type="molecule type" value="Genomic_DNA"/>
</dbReference>
<dbReference type="OrthoDB" id="1924287at2759"/>
<dbReference type="EMBL" id="CAJOBH010101641">
    <property type="protein sequence ID" value="CAF4616159.1"/>
    <property type="molecule type" value="Genomic_DNA"/>
</dbReference>
<evidence type="ECO:0000313" key="12">
    <source>
        <dbReference type="Proteomes" id="UP000663866"/>
    </source>
</evidence>
<protein>
    <submittedName>
        <fullName evidence="5">Uncharacterized protein</fullName>
    </submittedName>
</protein>
<name>A0A816YR49_9BILA</name>
<evidence type="ECO:0000313" key="7">
    <source>
        <dbReference type="EMBL" id="CAF4204746.1"/>
    </source>
</evidence>
<dbReference type="EMBL" id="CAJNRG010000365">
    <property type="protein sequence ID" value="CAF1997468.1"/>
    <property type="molecule type" value="Genomic_DNA"/>
</dbReference>
<evidence type="ECO:0000313" key="3">
    <source>
        <dbReference type="EMBL" id="CAF1997468.1"/>
    </source>
</evidence>
<organism evidence="5 11">
    <name type="scientific">Rotaria magnacalcarata</name>
    <dbReference type="NCBI Taxonomy" id="392030"/>
    <lineage>
        <taxon>Eukaryota</taxon>
        <taxon>Metazoa</taxon>
        <taxon>Spiralia</taxon>
        <taxon>Gnathifera</taxon>
        <taxon>Rotifera</taxon>
        <taxon>Eurotatoria</taxon>
        <taxon>Bdelloidea</taxon>
        <taxon>Philodinida</taxon>
        <taxon>Philodinidae</taxon>
        <taxon>Rotaria</taxon>
    </lineage>
</organism>
<evidence type="ECO:0000313" key="9">
    <source>
        <dbReference type="EMBL" id="CAF4616159.1"/>
    </source>
</evidence>
<dbReference type="EMBL" id="CAJNRE010018586">
    <property type="protein sequence ID" value="CAF2170167.1"/>
    <property type="molecule type" value="Genomic_DNA"/>
</dbReference>
<dbReference type="EMBL" id="CAJOBG010007030">
    <property type="protein sequence ID" value="CAF4204746.1"/>
    <property type="molecule type" value="Genomic_DNA"/>
</dbReference>
<evidence type="ECO:0000313" key="2">
    <source>
        <dbReference type="EMBL" id="CAF1603350.1"/>
    </source>
</evidence>
<evidence type="ECO:0000313" key="6">
    <source>
        <dbReference type="EMBL" id="CAF4089616.1"/>
    </source>
</evidence>
<dbReference type="Gene3D" id="1.25.40.180">
    <property type="match status" value="1"/>
</dbReference>
<dbReference type="Proteomes" id="UP000663824">
    <property type="component" value="Unassembled WGS sequence"/>
</dbReference>
<dbReference type="Proteomes" id="UP000663866">
    <property type="component" value="Unassembled WGS sequence"/>
</dbReference>
<accession>A0A816YR49</accession>
<dbReference type="Proteomes" id="UP000663834">
    <property type="component" value="Unassembled WGS sequence"/>
</dbReference>
<dbReference type="Proteomes" id="UP000681967">
    <property type="component" value="Unassembled WGS sequence"/>
</dbReference>
<dbReference type="Proteomes" id="UP000663856">
    <property type="component" value="Unassembled WGS sequence"/>
</dbReference>
<comment type="caution">
    <text evidence="5">The sequence shown here is derived from an EMBL/GenBank/DDBJ whole genome shotgun (WGS) entry which is preliminary data.</text>
</comment>
<keyword evidence="12" id="KW-1185">Reference proteome</keyword>
<dbReference type="EMBL" id="CAJNOV010009744">
    <property type="protein sequence ID" value="CAF1377326.1"/>
    <property type="molecule type" value="Genomic_DNA"/>
</dbReference>
<dbReference type="EMBL" id="CAJOBF010006745">
    <property type="protein sequence ID" value="CAF4214475.1"/>
    <property type="molecule type" value="Genomic_DNA"/>
</dbReference>
<evidence type="ECO:0000313" key="1">
    <source>
        <dbReference type="EMBL" id="CAF1377326.1"/>
    </source>
</evidence>
<evidence type="ECO:0000313" key="10">
    <source>
        <dbReference type="EMBL" id="CAF5170130.1"/>
    </source>
</evidence>
<proteinExistence type="predicted"/>
<dbReference type="Proteomes" id="UP000663887">
    <property type="component" value="Unassembled WGS sequence"/>
</dbReference>
<dbReference type="Proteomes" id="UP000681720">
    <property type="component" value="Unassembled WGS sequence"/>
</dbReference>